<name>A0A139BV15_9PROT</name>
<gene>
    <name evidence="1" type="ORF">AWT59_1324</name>
</gene>
<sequence length="69" mass="7782">MAALGGGSFVAVLQFWYPQCDQLFPFTLSSRKAYQKNCTNYNHANKSYLRALGLETMSKAYEVLTIPIN</sequence>
<evidence type="ECO:0000313" key="2">
    <source>
        <dbReference type="Proteomes" id="UP000070578"/>
    </source>
</evidence>
<accession>A0A139BV15</accession>
<organism evidence="1 2">
    <name type="scientific">Candidatus Gallionella acididurans</name>
    <dbReference type="NCBI Taxonomy" id="1796491"/>
    <lineage>
        <taxon>Bacteria</taxon>
        <taxon>Pseudomonadati</taxon>
        <taxon>Pseudomonadota</taxon>
        <taxon>Betaproteobacteria</taxon>
        <taxon>Nitrosomonadales</taxon>
        <taxon>Gallionellaceae</taxon>
        <taxon>Gallionella</taxon>
    </lineage>
</organism>
<comment type="caution">
    <text evidence="1">The sequence shown here is derived from an EMBL/GenBank/DDBJ whole genome shotgun (WGS) entry which is preliminary data.</text>
</comment>
<proteinExistence type="predicted"/>
<dbReference type="AlphaFoldDB" id="A0A139BV15"/>
<reference evidence="1 2" key="2">
    <citation type="submission" date="2016-03" db="EMBL/GenBank/DDBJ databases">
        <title>New uncultured bacterium of the family Gallionellaceae from acid mine drainage: description and reconstruction of genome based on metagenomic analysis of microbial community.</title>
        <authorList>
            <person name="Kadnikov V."/>
            <person name="Ivasenko D."/>
            <person name="Beletsky A."/>
            <person name="Mardanov A."/>
            <person name="Danilova E."/>
            <person name="Pimenov N."/>
            <person name="Karnachuk O."/>
            <person name="Ravin N."/>
        </authorList>
    </citation>
    <scope>NUCLEOTIDE SEQUENCE [LARGE SCALE GENOMIC DNA]</scope>
    <source>
        <strain evidence="1">ShG14-8</strain>
    </source>
</reference>
<reference evidence="1 2" key="1">
    <citation type="submission" date="2016-02" db="EMBL/GenBank/DDBJ databases">
        <authorList>
            <person name="Wen L."/>
            <person name="He K."/>
            <person name="Yang H."/>
        </authorList>
    </citation>
    <scope>NUCLEOTIDE SEQUENCE [LARGE SCALE GENOMIC DNA]</scope>
    <source>
        <strain evidence="1">ShG14-8</strain>
    </source>
</reference>
<dbReference type="EMBL" id="LSLI01000026">
    <property type="protein sequence ID" value="KXS32555.1"/>
    <property type="molecule type" value="Genomic_DNA"/>
</dbReference>
<evidence type="ECO:0000313" key="1">
    <source>
        <dbReference type="EMBL" id="KXS32555.1"/>
    </source>
</evidence>
<protein>
    <submittedName>
        <fullName evidence="1">Uncharacterized protein</fullName>
    </submittedName>
</protein>
<dbReference type="Proteomes" id="UP000070578">
    <property type="component" value="Unassembled WGS sequence"/>
</dbReference>